<feature type="transmembrane region" description="Helical" evidence="5">
    <location>
        <begin position="246"/>
        <end position="270"/>
    </location>
</feature>
<dbReference type="GO" id="GO:0022857">
    <property type="term" value="F:transmembrane transporter activity"/>
    <property type="evidence" value="ECO:0007669"/>
    <property type="project" value="InterPro"/>
</dbReference>
<evidence type="ECO:0000256" key="4">
    <source>
        <dbReference type="ARBA" id="ARBA00023136"/>
    </source>
</evidence>
<proteinExistence type="predicted"/>
<dbReference type="InterPro" id="IPR020846">
    <property type="entry name" value="MFS_dom"/>
</dbReference>
<feature type="transmembrane region" description="Helical" evidence="5">
    <location>
        <begin position="218"/>
        <end position="240"/>
    </location>
</feature>
<gene>
    <name evidence="7" type="ORF">AL072_03590</name>
</gene>
<dbReference type="EMBL" id="CP012401">
    <property type="protein sequence ID" value="ALG70152.1"/>
    <property type="molecule type" value="Genomic_DNA"/>
</dbReference>
<feature type="transmembrane region" description="Helical" evidence="5">
    <location>
        <begin position="282"/>
        <end position="305"/>
    </location>
</feature>
<feature type="domain" description="Major facilitator superfamily (MFS) profile" evidence="6">
    <location>
        <begin position="216"/>
        <end position="403"/>
    </location>
</feature>
<evidence type="ECO:0000313" key="8">
    <source>
        <dbReference type="Proteomes" id="UP000069935"/>
    </source>
</evidence>
<feature type="transmembrane region" description="Helical" evidence="5">
    <location>
        <begin position="153"/>
        <end position="172"/>
    </location>
</feature>
<feature type="transmembrane region" description="Helical" evidence="5">
    <location>
        <begin position="57"/>
        <end position="79"/>
    </location>
</feature>
<evidence type="ECO:0000256" key="1">
    <source>
        <dbReference type="ARBA" id="ARBA00004141"/>
    </source>
</evidence>
<dbReference type="InterPro" id="IPR051788">
    <property type="entry name" value="MFS_Transporter"/>
</dbReference>
<feature type="transmembrane region" description="Helical" evidence="5">
    <location>
        <begin position="349"/>
        <end position="372"/>
    </location>
</feature>
<organism evidence="7 8">
    <name type="scientific">Azospirillum thiophilum</name>
    <dbReference type="NCBI Taxonomy" id="528244"/>
    <lineage>
        <taxon>Bacteria</taxon>
        <taxon>Pseudomonadati</taxon>
        <taxon>Pseudomonadota</taxon>
        <taxon>Alphaproteobacteria</taxon>
        <taxon>Rhodospirillales</taxon>
        <taxon>Azospirillaceae</taxon>
        <taxon>Azospirillum</taxon>
    </lineage>
</organism>
<feature type="transmembrane region" description="Helical" evidence="5">
    <location>
        <begin position="99"/>
        <end position="125"/>
    </location>
</feature>
<comment type="subcellular location">
    <subcellularLocation>
        <location evidence="1">Membrane</location>
        <topology evidence="1">Multi-pass membrane protein</topology>
    </subcellularLocation>
</comment>
<dbReference type="GO" id="GO:0016020">
    <property type="term" value="C:membrane"/>
    <property type="evidence" value="ECO:0007669"/>
    <property type="project" value="UniProtKB-SubCell"/>
</dbReference>
<dbReference type="CDD" id="cd17393">
    <property type="entry name" value="MFS_MosC_like"/>
    <property type="match status" value="1"/>
</dbReference>
<feature type="transmembrane region" description="Helical" evidence="5">
    <location>
        <begin position="178"/>
        <end position="197"/>
    </location>
</feature>
<evidence type="ECO:0000259" key="6">
    <source>
        <dbReference type="PROSITE" id="PS50850"/>
    </source>
</evidence>
<reference evidence="7 8" key="2">
    <citation type="journal article" date="2016" name="Genome Announc.">
        <title>Complete Genome Sequence of a Strain of Azospirillum thiophilum Isolated from a Sulfide Spring.</title>
        <authorList>
            <person name="Fomenkov A."/>
            <person name="Vincze T."/>
            <person name="Grabovich M."/>
            <person name="Anton B.P."/>
            <person name="Dubinina G."/>
            <person name="Orlova M."/>
            <person name="Belousova E."/>
            <person name="Roberts R.J."/>
        </authorList>
    </citation>
    <scope>NUCLEOTIDE SEQUENCE [LARGE SCALE GENOMIC DNA]</scope>
    <source>
        <strain evidence="7 8">BV-S</strain>
    </source>
</reference>
<dbReference type="InterPro" id="IPR036259">
    <property type="entry name" value="MFS_trans_sf"/>
</dbReference>
<feature type="transmembrane region" description="Helical" evidence="5">
    <location>
        <begin position="311"/>
        <end position="337"/>
    </location>
</feature>
<dbReference type="SUPFAM" id="SSF103473">
    <property type="entry name" value="MFS general substrate transporter"/>
    <property type="match status" value="1"/>
</dbReference>
<dbReference type="Gene3D" id="1.20.1250.20">
    <property type="entry name" value="MFS general substrate transporter like domains"/>
    <property type="match status" value="2"/>
</dbReference>
<feature type="transmembrane region" description="Helical" evidence="5">
    <location>
        <begin position="378"/>
        <end position="399"/>
    </location>
</feature>
<dbReference type="AlphaFoldDB" id="A0AAC8VVC2"/>
<keyword evidence="3 5" id="KW-1133">Transmembrane helix</keyword>
<sequence>MTGAEEIRDAGGRDAEGRVAEQAAAARWATVTAFFLNGTVFGVWATQIPLLKSRLDLSAAVLGVALLCLAAGALTAMIASGPLLGRLGSAPVTRATALLFAGLLPLPALVPDVVTLCIVLALFGASGGTMDVAMNAQGALVERRLGRPIMSSLHGMWSLGGLAGAGLGGLLLPLMPAAAQAGLVSAGLLALFMAVQGRFLPDRNAAGGGLVLPDRKTLLLGLLAALSFMSEGAILDWSAIHLRDDLGAPASLAGMGFGVFCAAMAAGRFSGDRLRHRFGGDALMRVGGVLAAAGLGLVLAAGLWAGLPDDLAPLLAVAGFGLTGIGLSNIVPVLFSAAGAVERGRADHAVAAVSTMGYTGVLVGPPLVGFIAEGTSLATAFGLIAVLALFVAAAAARAVPRQP</sequence>
<reference evidence="8" key="1">
    <citation type="submission" date="2015-08" db="EMBL/GenBank/DDBJ databases">
        <title>Complete Genome Sequence of Azospirillum thiophilum BV-S.</title>
        <authorList>
            <person name="Fomenkov A."/>
            <person name="Vincze T."/>
            <person name="Grabovich M."/>
            <person name="Dubinina G."/>
            <person name="Orlova M."/>
            <person name="Belousova E."/>
            <person name="Roberts R.J."/>
        </authorList>
    </citation>
    <scope>NUCLEOTIDE SEQUENCE [LARGE SCALE GENOMIC DNA]</scope>
    <source>
        <strain evidence="8">BV-S</strain>
    </source>
</reference>
<evidence type="ECO:0000256" key="3">
    <source>
        <dbReference type="ARBA" id="ARBA00022989"/>
    </source>
</evidence>
<keyword evidence="8" id="KW-1185">Reference proteome</keyword>
<evidence type="ECO:0000256" key="2">
    <source>
        <dbReference type="ARBA" id="ARBA00022692"/>
    </source>
</evidence>
<evidence type="ECO:0000313" key="7">
    <source>
        <dbReference type="EMBL" id="ALG70152.1"/>
    </source>
</evidence>
<dbReference type="Proteomes" id="UP000069935">
    <property type="component" value="Chromosome 1"/>
</dbReference>
<keyword evidence="4 5" id="KW-0472">Membrane</keyword>
<accession>A0AAC8VVC2</accession>
<dbReference type="PROSITE" id="PS50850">
    <property type="entry name" value="MFS"/>
    <property type="match status" value="1"/>
</dbReference>
<dbReference type="Pfam" id="PF07690">
    <property type="entry name" value="MFS_1"/>
    <property type="match status" value="1"/>
</dbReference>
<protein>
    <submittedName>
        <fullName evidence="7">MFS transporter</fullName>
    </submittedName>
</protein>
<name>A0AAC8VVC2_9PROT</name>
<dbReference type="PANTHER" id="PTHR23514">
    <property type="entry name" value="BYPASS OF STOP CODON PROTEIN 6"/>
    <property type="match status" value="1"/>
</dbReference>
<dbReference type="InterPro" id="IPR011701">
    <property type="entry name" value="MFS"/>
</dbReference>
<keyword evidence="2 5" id="KW-0812">Transmembrane</keyword>
<evidence type="ECO:0000256" key="5">
    <source>
        <dbReference type="SAM" id="Phobius"/>
    </source>
</evidence>
<dbReference type="PANTHER" id="PTHR23514:SF13">
    <property type="entry name" value="INNER MEMBRANE PROTEIN YBJJ"/>
    <property type="match status" value="1"/>
</dbReference>
<feature type="transmembrane region" description="Helical" evidence="5">
    <location>
        <begin position="25"/>
        <end position="45"/>
    </location>
</feature>
<dbReference type="RefSeq" id="WP_045581479.1">
    <property type="nucleotide sequence ID" value="NZ_CP012401.1"/>
</dbReference>
<dbReference type="KEGG" id="ati:AL072_03590"/>